<comment type="subcellular location">
    <subcellularLocation>
        <location evidence="1">Cell membrane</location>
        <topology evidence="1">Multi-pass membrane protein</topology>
    </subcellularLocation>
</comment>
<dbReference type="Proteomes" id="UP000288279">
    <property type="component" value="Unassembled WGS sequence"/>
</dbReference>
<keyword evidence="3 6" id="KW-0812">Transmembrane</keyword>
<dbReference type="Pfam" id="PF03899">
    <property type="entry name" value="ATP-synt_I"/>
    <property type="match status" value="1"/>
</dbReference>
<keyword evidence="2" id="KW-1003">Cell membrane</keyword>
<evidence type="ECO:0000256" key="2">
    <source>
        <dbReference type="ARBA" id="ARBA00022475"/>
    </source>
</evidence>
<sequence>MINKTGKALASRLIKAQGGAIFLLACVFSLVQPVNGYIYFWGVVGGGLAVLIPTALFAYRAFRHAGARSAQKVVTSFFQGEALKLVLTVLLLAGLLWLGNLPISAVLSGYILTLLVQWLAPILFLNST</sequence>
<organism evidence="7 8">
    <name type="scientific">Pseudidiomarina taiwanensis</name>
    <dbReference type="NCBI Taxonomy" id="337250"/>
    <lineage>
        <taxon>Bacteria</taxon>
        <taxon>Pseudomonadati</taxon>
        <taxon>Pseudomonadota</taxon>
        <taxon>Gammaproteobacteria</taxon>
        <taxon>Alteromonadales</taxon>
        <taxon>Idiomarinaceae</taxon>
        <taxon>Pseudidiomarina</taxon>
    </lineage>
</organism>
<feature type="transmembrane region" description="Helical" evidence="6">
    <location>
        <begin position="12"/>
        <end position="31"/>
    </location>
</feature>
<accession>A0A432ZEV9</accession>
<dbReference type="AlphaFoldDB" id="A0A432ZEV9"/>
<feature type="transmembrane region" description="Helical" evidence="6">
    <location>
        <begin position="82"/>
        <end position="99"/>
    </location>
</feature>
<dbReference type="GO" id="GO:0005886">
    <property type="term" value="C:plasma membrane"/>
    <property type="evidence" value="ECO:0007669"/>
    <property type="project" value="UniProtKB-SubCell"/>
</dbReference>
<dbReference type="PROSITE" id="PS51257">
    <property type="entry name" value="PROKAR_LIPOPROTEIN"/>
    <property type="match status" value="1"/>
</dbReference>
<dbReference type="OrthoDB" id="5702716at2"/>
<dbReference type="RefSeq" id="WP_126828147.1">
    <property type="nucleotide sequence ID" value="NZ_PIQG01000004.1"/>
</dbReference>
<evidence type="ECO:0000313" key="7">
    <source>
        <dbReference type="EMBL" id="RUO76430.1"/>
    </source>
</evidence>
<evidence type="ECO:0000256" key="3">
    <source>
        <dbReference type="ARBA" id="ARBA00022692"/>
    </source>
</evidence>
<evidence type="ECO:0000256" key="6">
    <source>
        <dbReference type="SAM" id="Phobius"/>
    </source>
</evidence>
<feature type="transmembrane region" description="Helical" evidence="6">
    <location>
        <begin position="105"/>
        <end position="125"/>
    </location>
</feature>
<reference evidence="7 8" key="1">
    <citation type="journal article" date="2011" name="Front. Microbiol.">
        <title>Genomic signatures of strain selection and enhancement in Bacillus atrophaeus var. globigii, a historical biowarfare simulant.</title>
        <authorList>
            <person name="Gibbons H.S."/>
            <person name="Broomall S.M."/>
            <person name="McNew L.A."/>
            <person name="Daligault H."/>
            <person name="Chapman C."/>
            <person name="Bruce D."/>
            <person name="Karavis M."/>
            <person name="Krepps M."/>
            <person name="McGregor P.A."/>
            <person name="Hong C."/>
            <person name="Park K.H."/>
            <person name="Akmal A."/>
            <person name="Feldman A."/>
            <person name="Lin J.S."/>
            <person name="Chang W.E."/>
            <person name="Higgs B.W."/>
            <person name="Demirev P."/>
            <person name="Lindquist J."/>
            <person name="Liem A."/>
            <person name="Fochler E."/>
            <person name="Read T.D."/>
            <person name="Tapia R."/>
            <person name="Johnson S."/>
            <person name="Bishop-Lilly K.A."/>
            <person name="Detter C."/>
            <person name="Han C."/>
            <person name="Sozhamannan S."/>
            <person name="Rosenzweig C.N."/>
            <person name="Skowronski E.W."/>
        </authorList>
    </citation>
    <scope>NUCLEOTIDE SEQUENCE [LARGE SCALE GENOMIC DNA]</scope>
    <source>
        <strain evidence="7 8">PIT1</strain>
    </source>
</reference>
<evidence type="ECO:0000256" key="1">
    <source>
        <dbReference type="ARBA" id="ARBA00004651"/>
    </source>
</evidence>
<evidence type="ECO:0000256" key="5">
    <source>
        <dbReference type="ARBA" id="ARBA00023136"/>
    </source>
</evidence>
<comment type="caution">
    <text evidence="7">The sequence shown here is derived from an EMBL/GenBank/DDBJ whole genome shotgun (WGS) entry which is preliminary data.</text>
</comment>
<dbReference type="EMBL" id="PIQG01000004">
    <property type="protein sequence ID" value="RUO76430.1"/>
    <property type="molecule type" value="Genomic_DNA"/>
</dbReference>
<proteinExistence type="predicted"/>
<protein>
    <submittedName>
        <fullName evidence="7">F0F1 ATP synthase subunit I</fullName>
    </submittedName>
</protein>
<feature type="transmembrane region" description="Helical" evidence="6">
    <location>
        <begin position="37"/>
        <end position="62"/>
    </location>
</feature>
<evidence type="ECO:0000256" key="4">
    <source>
        <dbReference type="ARBA" id="ARBA00022989"/>
    </source>
</evidence>
<keyword evidence="5 6" id="KW-0472">Membrane</keyword>
<dbReference type="InterPro" id="IPR005598">
    <property type="entry name" value="ATP_synth_I"/>
</dbReference>
<evidence type="ECO:0000313" key="8">
    <source>
        <dbReference type="Proteomes" id="UP000288279"/>
    </source>
</evidence>
<keyword evidence="4 6" id="KW-1133">Transmembrane helix</keyword>
<name>A0A432ZEV9_9GAMM</name>
<gene>
    <name evidence="7" type="ORF">CWI83_08705</name>
</gene>
<keyword evidence="8" id="KW-1185">Reference proteome</keyword>